<keyword evidence="3" id="KW-1185">Reference proteome</keyword>
<keyword evidence="1" id="KW-1133">Transmembrane helix</keyword>
<sequence>MKKNSNQAVSFPLFIIVITLLTIIFITKGLY</sequence>
<keyword evidence="1" id="KW-0472">Membrane</keyword>
<reference evidence="2 3" key="1">
    <citation type="submission" date="2021-03" db="EMBL/GenBank/DDBJ databases">
        <title>Genomic Encyclopedia of Type Strains, Phase IV (KMG-IV): sequencing the most valuable type-strain genomes for metagenomic binning, comparative biology and taxonomic classification.</title>
        <authorList>
            <person name="Goeker M."/>
        </authorList>
    </citation>
    <scope>NUCLEOTIDE SEQUENCE [LARGE SCALE GENOMIC DNA]</scope>
    <source>
        <strain evidence="2 3">DSM 24738</strain>
    </source>
</reference>
<feature type="transmembrane region" description="Helical" evidence="1">
    <location>
        <begin position="7"/>
        <end position="26"/>
    </location>
</feature>
<protein>
    <submittedName>
        <fullName evidence="2">Uncharacterized protein</fullName>
    </submittedName>
</protein>
<accession>A0ABS4GNJ5</accession>
<evidence type="ECO:0000313" key="2">
    <source>
        <dbReference type="EMBL" id="MBP1931801.1"/>
    </source>
</evidence>
<comment type="caution">
    <text evidence="2">The sequence shown here is derived from an EMBL/GenBank/DDBJ whole genome shotgun (WGS) entry which is preliminary data.</text>
</comment>
<proteinExistence type="predicted"/>
<evidence type="ECO:0000313" key="3">
    <source>
        <dbReference type="Proteomes" id="UP001519343"/>
    </source>
</evidence>
<dbReference type="EMBL" id="JAGGKT010000004">
    <property type="protein sequence ID" value="MBP1931801.1"/>
    <property type="molecule type" value="Genomic_DNA"/>
</dbReference>
<gene>
    <name evidence="2" type="ORF">J2Z37_001802</name>
</gene>
<organism evidence="2 3">
    <name type="scientific">Ammoniphilus resinae</name>
    <dbReference type="NCBI Taxonomy" id="861532"/>
    <lineage>
        <taxon>Bacteria</taxon>
        <taxon>Bacillati</taxon>
        <taxon>Bacillota</taxon>
        <taxon>Bacilli</taxon>
        <taxon>Bacillales</taxon>
        <taxon>Paenibacillaceae</taxon>
        <taxon>Aneurinibacillus group</taxon>
        <taxon>Ammoniphilus</taxon>
    </lineage>
</organism>
<dbReference type="Proteomes" id="UP001519343">
    <property type="component" value="Unassembled WGS sequence"/>
</dbReference>
<name>A0ABS4GNJ5_9BACL</name>
<keyword evidence="1" id="KW-0812">Transmembrane</keyword>
<evidence type="ECO:0000256" key="1">
    <source>
        <dbReference type="SAM" id="Phobius"/>
    </source>
</evidence>